<evidence type="ECO:0000313" key="2">
    <source>
        <dbReference type="Proteomes" id="UP000053660"/>
    </source>
</evidence>
<dbReference type="AlphaFoldDB" id="A0A0B1T5N4"/>
<dbReference type="Proteomes" id="UP000053660">
    <property type="component" value="Unassembled WGS sequence"/>
</dbReference>
<proteinExistence type="predicted"/>
<protein>
    <submittedName>
        <fullName evidence="1">Uncharacterized protein</fullName>
    </submittedName>
</protein>
<sequence>TNCWITTSPAATANHSSRSCPTATDHIKCPLRWNEHDHTVDAAATAAGSTANARPWTTHPNCCSSTTDLSKQRTCKTESGVVEHASICFVSSKISHLYTYFVTILVHFIDPFN</sequence>
<reference evidence="1 2" key="1">
    <citation type="submission" date="2014-03" db="EMBL/GenBank/DDBJ databases">
        <title>Draft genome of the hookworm Oesophagostomum dentatum.</title>
        <authorList>
            <person name="Mitreva M."/>
        </authorList>
    </citation>
    <scope>NUCLEOTIDE SEQUENCE [LARGE SCALE GENOMIC DNA]</scope>
    <source>
        <strain evidence="1 2">OD-Hann</strain>
    </source>
</reference>
<organism evidence="1 2">
    <name type="scientific">Oesophagostomum dentatum</name>
    <name type="common">Nodular worm</name>
    <dbReference type="NCBI Taxonomy" id="61180"/>
    <lineage>
        <taxon>Eukaryota</taxon>
        <taxon>Metazoa</taxon>
        <taxon>Ecdysozoa</taxon>
        <taxon>Nematoda</taxon>
        <taxon>Chromadorea</taxon>
        <taxon>Rhabditida</taxon>
        <taxon>Rhabditina</taxon>
        <taxon>Rhabditomorpha</taxon>
        <taxon>Strongyloidea</taxon>
        <taxon>Strongylidae</taxon>
        <taxon>Oesophagostomum</taxon>
    </lineage>
</organism>
<accession>A0A0B1T5N4</accession>
<dbReference type="EMBL" id="KN551286">
    <property type="protein sequence ID" value="KHJ92549.1"/>
    <property type="molecule type" value="Genomic_DNA"/>
</dbReference>
<evidence type="ECO:0000313" key="1">
    <source>
        <dbReference type="EMBL" id="KHJ92549.1"/>
    </source>
</evidence>
<name>A0A0B1T5N4_OESDE</name>
<feature type="non-terminal residue" evidence="1">
    <location>
        <position position="1"/>
    </location>
</feature>
<keyword evidence="2" id="KW-1185">Reference proteome</keyword>
<gene>
    <name evidence="1" type="ORF">OESDEN_07563</name>
</gene>